<evidence type="ECO:0000313" key="3">
    <source>
        <dbReference type="EMBL" id="TGN77431.1"/>
    </source>
</evidence>
<evidence type="ECO:0000313" key="4">
    <source>
        <dbReference type="Proteomes" id="UP000298513"/>
    </source>
</evidence>
<sequence>MTGRTQRWREIPSERSPALGKFVTAMRDLKDCTPLTQERVADASGLAASTYSSYLNGARLPKEKDIRAIYAVISEDVRLRSETLTSSLDELIALRGRASLCMSCPQRGGGTPLPGPGSPSAEAPASERGRPAPRFVRRLARKRVHIHGSRRRTAAMPPRTEVPVPPAEGDRHLTAAASPALSTELALLHRHQTAGRVRDTYMLVWDRARKITPEALPEVLAAYRASGLEEAAEALLRTVVVERDVKAVLNIVAALHDGHQYADAQTILAAARTDR</sequence>
<feature type="region of interest" description="Disordered" evidence="1">
    <location>
        <begin position="105"/>
        <end position="134"/>
    </location>
</feature>
<dbReference type="SUPFAM" id="SSF47413">
    <property type="entry name" value="lambda repressor-like DNA-binding domains"/>
    <property type="match status" value="1"/>
</dbReference>
<feature type="domain" description="HTH cro/C1-type" evidence="2">
    <location>
        <begin position="35"/>
        <end position="80"/>
    </location>
</feature>
<dbReference type="Gene3D" id="1.10.260.40">
    <property type="entry name" value="lambda repressor-like DNA-binding domains"/>
    <property type="match status" value="1"/>
</dbReference>
<name>A0A4Z1D685_STRGP</name>
<comment type="caution">
    <text evidence="3">The sequence shown here is derived from an EMBL/GenBank/DDBJ whole genome shotgun (WGS) entry which is preliminary data.</text>
</comment>
<organism evidence="3 4">
    <name type="scientific">Streptomyces griseoluteus</name>
    <dbReference type="NCBI Taxonomy" id="29306"/>
    <lineage>
        <taxon>Bacteria</taxon>
        <taxon>Bacillati</taxon>
        <taxon>Actinomycetota</taxon>
        <taxon>Actinomycetes</taxon>
        <taxon>Kitasatosporales</taxon>
        <taxon>Streptomycetaceae</taxon>
        <taxon>Streptomyces</taxon>
    </lineage>
</organism>
<feature type="region of interest" description="Disordered" evidence="1">
    <location>
        <begin position="146"/>
        <end position="167"/>
    </location>
</feature>
<keyword evidence="4" id="KW-1185">Reference proteome</keyword>
<dbReference type="InterPro" id="IPR001387">
    <property type="entry name" value="Cro/C1-type_HTH"/>
</dbReference>
<reference evidence="3 4" key="1">
    <citation type="submission" date="2019-04" db="EMBL/GenBank/DDBJ databases">
        <title>Streptomyces sp. nov. Bv016 isolated from bark of Buahinia variegata.</title>
        <authorList>
            <person name="Kanchanasin P."/>
            <person name="Tanasupawat S."/>
            <person name="Yuki M."/>
            <person name="Kudo T."/>
        </authorList>
    </citation>
    <scope>NUCLEOTIDE SEQUENCE [LARGE SCALE GENOMIC DNA]</scope>
    <source>
        <strain evidence="3 4">JCM 4765</strain>
    </source>
</reference>
<dbReference type="PROSITE" id="PS50943">
    <property type="entry name" value="HTH_CROC1"/>
    <property type="match status" value="1"/>
</dbReference>
<dbReference type="RefSeq" id="WP_135793663.1">
    <property type="nucleotide sequence ID" value="NZ_BNBQ01000010.1"/>
</dbReference>
<evidence type="ECO:0000256" key="1">
    <source>
        <dbReference type="SAM" id="MobiDB-lite"/>
    </source>
</evidence>
<dbReference type="Proteomes" id="UP000298513">
    <property type="component" value="Unassembled WGS sequence"/>
</dbReference>
<proteinExistence type="predicted"/>
<evidence type="ECO:0000259" key="2">
    <source>
        <dbReference type="PROSITE" id="PS50943"/>
    </source>
</evidence>
<dbReference type="AlphaFoldDB" id="A0A4Z1D685"/>
<dbReference type="CDD" id="cd00093">
    <property type="entry name" value="HTH_XRE"/>
    <property type="match status" value="1"/>
</dbReference>
<dbReference type="InterPro" id="IPR010982">
    <property type="entry name" value="Lambda_DNA-bd_dom_sf"/>
</dbReference>
<dbReference type="EMBL" id="SRRU01000010">
    <property type="protein sequence ID" value="TGN77431.1"/>
    <property type="molecule type" value="Genomic_DNA"/>
</dbReference>
<dbReference type="GeneID" id="91533471"/>
<protein>
    <submittedName>
        <fullName evidence="3">XRE family transcriptional regulator</fullName>
    </submittedName>
</protein>
<dbReference type="GO" id="GO:0003677">
    <property type="term" value="F:DNA binding"/>
    <property type="evidence" value="ECO:0007669"/>
    <property type="project" value="InterPro"/>
</dbReference>
<gene>
    <name evidence="3" type="ORF">E5082_25885</name>
</gene>
<accession>A0A4Z1D685</accession>